<dbReference type="Proteomes" id="UP001651158">
    <property type="component" value="Unassembled WGS sequence"/>
</dbReference>
<dbReference type="InterPro" id="IPR000608">
    <property type="entry name" value="UBC"/>
</dbReference>
<comment type="caution">
    <text evidence="2">The sequence shown here is derived from an EMBL/GenBank/DDBJ whole genome shotgun (WGS) entry which is preliminary data.</text>
</comment>
<protein>
    <recommendedName>
        <fullName evidence="1">UBC core domain-containing protein</fullName>
    </recommendedName>
</protein>
<evidence type="ECO:0000313" key="2">
    <source>
        <dbReference type="EMBL" id="KAL5104230.1"/>
    </source>
</evidence>
<gene>
    <name evidence="2" type="ORF">TcWFU_002706</name>
</gene>
<dbReference type="Gene3D" id="3.10.110.10">
    <property type="entry name" value="Ubiquitin Conjugating Enzyme"/>
    <property type="match status" value="1"/>
</dbReference>
<dbReference type="InterPro" id="IPR016135">
    <property type="entry name" value="UBQ-conjugating_enzyme/RWD"/>
</dbReference>
<sequence>MALKRIHKELSDLGRDPPAQCSAGPATIMGPSDSPFEGGVFFLDIHFPTDYPFKPPKFNHFKPLHGLTVFEQCSESGAVSTIFSTYEEVSSENSSPNYHFECQILRYDHCVGCSTAISEISGAELVVEECGRIGDGLLQGS</sequence>
<dbReference type="SUPFAM" id="SSF54495">
    <property type="entry name" value="UBC-like"/>
    <property type="match status" value="1"/>
</dbReference>
<reference evidence="2 3" key="1">
    <citation type="journal article" date="2022" name="Front. Cell. Infect. Microbiol.">
        <title>The Genomes of Two Strains of Taenia crassiceps the Animal Model for the Study of Human Cysticercosis.</title>
        <authorList>
            <person name="Bobes R.J."/>
            <person name="Estrada K."/>
            <person name="Rios-Valencia D.G."/>
            <person name="Calderon-Gallegos A."/>
            <person name="de la Torre P."/>
            <person name="Carrero J.C."/>
            <person name="Sanchez-Flores A."/>
            <person name="Laclette J.P."/>
        </authorList>
    </citation>
    <scope>NUCLEOTIDE SEQUENCE [LARGE SCALE GENOMIC DNA]</scope>
    <source>
        <strain evidence="2">WFUcys</strain>
    </source>
</reference>
<dbReference type="Pfam" id="PF00179">
    <property type="entry name" value="UQ_con"/>
    <property type="match status" value="1"/>
</dbReference>
<evidence type="ECO:0000259" key="1">
    <source>
        <dbReference type="PROSITE" id="PS50127"/>
    </source>
</evidence>
<name>A0ABR4Q4D3_9CEST</name>
<accession>A0ABR4Q4D3</accession>
<dbReference type="PANTHER" id="PTHR24068">
    <property type="entry name" value="UBIQUITIN-CONJUGATING ENZYME E2"/>
    <property type="match status" value="1"/>
</dbReference>
<dbReference type="EMBL" id="JAKROA010000013">
    <property type="protein sequence ID" value="KAL5104230.1"/>
    <property type="molecule type" value="Genomic_DNA"/>
</dbReference>
<organism evidence="2 3">
    <name type="scientific">Taenia crassiceps</name>
    <dbReference type="NCBI Taxonomy" id="6207"/>
    <lineage>
        <taxon>Eukaryota</taxon>
        <taxon>Metazoa</taxon>
        <taxon>Spiralia</taxon>
        <taxon>Lophotrochozoa</taxon>
        <taxon>Platyhelminthes</taxon>
        <taxon>Cestoda</taxon>
        <taxon>Eucestoda</taxon>
        <taxon>Cyclophyllidea</taxon>
        <taxon>Taeniidae</taxon>
        <taxon>Taenia</taxon>
    </lineage>
</organism>
<proteinExistence type="predicted"/>
<evidence type="ECO:0000313" key="3">
    <source>
        <dbReference type="Proteomes" id="UP001651158"/>
    </source>
</evidence>
<keyword evidence="3" id="KW-1185">Reference proteome</keyword>
<feature type="domain" description="UBC core" evidence="1">
    <location>
        <begin position="1"/>
        <end position="141"/>
    </location>
</feature>
<dbReference type="PROSITE" id="PS50127">
    <property type="entry name" value="UBC_2"/>
    <property type="match status" value="1"/>
</dbReference>